<dbReference type="UniPathway" id="UPA00375"/>
<evidence type="ECO:0000259" key="3">
    <source>
        <dbReference type="PROSITE" id="PS51684"/>
    </source>
</evidence>
<dbReference type="OrthoDB" id="2387925at2759"/>
<dbReference type="GO" id="GO:0030488">
    <property type="term" value="P:tRNA methylation"/>
    <property type="evidence" value="ECO:0007669"/>
    <property type="project" value="TreeGrafter"/>
</dbReference>
<evidence type="ECO:0000313" key="5">
    <source>
        <dbReference type="RefSeq" id="XP_033461527.1"/>
    </source>
</evidence>
<comment type="pathway">
    <text evidence="2">tRNA modification; wybutosine-tRNA(Phe) biosynthesis.</text>
</comment>
<dbReference type="InterPro" id="IPR030382">
    <property type="entry name" value="MeTrfase_TRM5/TYW2"/>
</dbReference>
<dbReference type="GO" id="GO:0008757">
    <property type="term" value="F:S-adenosylmethionine-dependent methyltransferase activity"/>
    <property type="evidence" value="ECO:0007669"/>
    <property type="project" value="InterPro"/>
</dbReference>
<evidence type="ECO:0000313" key="4">
    <source>
        <dbReference type="Proteomes" id="UP000504637"/>
    </source>
</evidence>
<organism evidence="5">
    <name type="scientific">Dissoconium aciculare CBS 342.82</name>
    <dbReference type="NCBI Taxonomy" id="1314786"/>
    <lineage>
        <taxon>Eukaryota</taxon>
        <taxon>Fungi</taxon>
        <taxon>Dikarya</taxon>
        <taxon>Ascomycota</taxon>
        <taxon>Pezizomycotina</taxon>
        <taxon>Dothideomycetes</taxon>
        <taxon>Dothideomycetidae</taxon>
        <taxon>Mycosphaerellales</taxon>
        <taxon>Dissoconiaceae</taxon>
        <taxon>Dissoconium</taxon>
    </lineage>
</organism>
<keyword evidence="2" id="KW-0819">tRNA processing</keyword>
<reference evidence="5" key="3">
    <citation type="submission" date="2025-08" db="UniProtKB">
        <authorList>
            <consortium name="RefSeq"/>
        </authorList>
    </citation>
    <scope>IDENTIFICATION</scope>
    <source>
        <strain evidence="5">CBS 342.82</strain>
    </source>
</reference>
<dbReference type="PIRSF" id="PIRSF038972">
    <property type="entry name" value="Trm12"/>
    <property type="match status" value="1"/>
</dbReference>
<dbReference type="InterPro" id="IPR026274">
    <property type="entry name" value="tRNA_wybutosine_synth_prot_2"/>
</dbReference>
<protein>
    <recommendedName>
        <fullName evidence="2">tRNA wybutosine-synthesizing protein 2</fullName>
        <shortName evidence="2">tRNA-yW-synthesizing protein 2</shortName>
    </recommendedName>
    <alternativeName>
        <fullName evidence="2">tRNA(Phe) (4-demethylwyosine(37)-C(7)) aminocarboxypropyltransferase</fullName>
    </alternativeName>
</protein>
<feature type="domain" description="SAM-dependent methyltransferase TRM5/TYW2-type" evidence="3">
    <location>
        <begin position="97"/>
        <end position="430"/>
    </location>
</feature>
<dbReference type="InterPro" id="IPR029063">
    <property type="entry name" value="SAM-dependent_MTases_sf"/>
</dbReference>
<evidence type="ECO:0000256" key="2">
    <source>
        <dbReference type="PIRNR" id="PIRNR038972"/>
    </source>
</evidence>
<dbReference type="GO" id="GO:0102522">
    <property type="term" value="F:tRNA 4-demethylwyosine alpha-amino-alpha-carboxypropyltransferase activity"/>
    <property type="evidence" value="ECO:0007669"/>
    <property type="project" value="UniProtKB-EC"/>
</dbReference>
<dbReference type="GeneID" id="54360300"/>
<sequence length="445" mass="49075">MDSTVKKWLASFSATPSPPDTNRIVKAFSRYTLYTNMLLLPADAITIDGPLWRELDWIPTSSEFNCLLASMASRMKVTHIAANKPIPPRNRLGSAQFELESPHMESNDPAEETEPEDENILRAPHDFTPLYGDFGPMPTTPLANSPTRADFDAAFWALARQNGIWQVWAPRWTMFSRGNISEKARLLQLASVQKAIKDGKQHDGHESRIPGCGVVDLFAGIGYFAFSYIKAGADIVVCWDLNPWSVEGLRRGAVKNKWRVRICAEAPETQESGEAARTASIGPNETRTTSALASLTAEHPGAERPNFLVFPENNNRAPARIAALRAHLPPIRHVNCGMLPSSRASLAIAAQVLDPILGGWVHVHENVAEKDVAAKAEETRSEFERAWVEVQVGRARGKRSRSALCEHHVYKLKNFAPRVVHIVIDLCVPPPSSLEENVSQSGGST</sequence>
<dbReference type="AlphaFoldDB" id="A0A6J3M8W9"/>
<name>A0A6J3M8W9_9PEZI</name>
<dbReference type="PANTHER" id="PTHR23245:SF25">
    <property type="entry name" value="TRNA WYBUTOSINE-SYNTHESIZING PROTEIN 2 HOMOLOG"/>
    <property type="match status" value="1"/>
</dbReference>
<reference evidence="5" key="1">
    <citation type="submission" date="2020-01" db="EMBL/GenBank/DDBJ databases">
        <authorList>
            <consortium name="DOE Joint Genome Institute"/>
            <person name="Haridas S."/>
            <person name="Albert R."/>
            <person name="Binder M."/>
            <person name="Bloem J."/>
            <person name="Labutti K."/>
            <person name="Salamov A."/>
            <person name="Andreopoulos B."/>
            <person name="Baker S.E."/>
            <person name="Barry K."/>
            <person name="Bills G."/>
            <person name="Bluhm B.H."/>
            <person name="Cannon C."/>
            <person name="Castanera R."/>
            <person name="Culley D.E."/>
            <person name="Daum C."/>
            <person name="Ezra D."/>
            <person name="Gonzalez J.B."/>
            <person name="Henrissat B."/>
            <person name="Kuo A."/>
            <person name="Liang C."/>
            <person name="Lipzen A."/>
            <person name="Lutzoni F."/>
            <person name="Magnuson J."/>
            <person name="Mondo S."/>
            <person name="Nolan M."/>
            <person name="Ohm R."/>
            <person name="Pangilinan J."/>
            <person name="Park H.-J."/>
            <person name="Ramirez L."/>
            <person name="Alfaro M."/>
            <person name="Sun H."/>
            <person name="Tritt A."/>
            <person name="Yoshinaga Y."/>
            <person name="Zwiers L.-H."/>
            <person name="Turgeon B.G."/>
            <person name="Goodwin S.B."/>
            <person name="Spatafora J.W."/>
            <person name="Crous P.W."/>
            <person name="Grigoriev I.V."/>
        </authorList>
    </citation>
    <scope>NUCLEOTIDE SEQUENCE</scope>
    <source>
        <strain evidence="5">CBS 342.82</strain>
    </source>
</reference>
<gene>
    <name evidence="5" type="ORF">K489DRAFT_354531</name>
</gene>
<dbReference type="GO" id="GO:0031591">
    <property type="term" value="P:wybutosine biosynthetic process"/>
    <property type="evidence" value="ECO:0007669"/>
    <property type="project" value="InterPro"/>
</dbReference>
<reference evidence="5" key="2">
    <citation type="submission" date="2020-04" db="EMBL/GenBank/DDBJ databases">
        <authorList>
            <consortium name="NCBI Genome Project"/>
        </authorList>
    </citation>
    <scope>NUCLEOTIDE SEQUENCE</scope>
    <source>
        <strain evidence="5">CBS 342.82</strain>
    </source>
</reference>
<comment type="catalytic activity">
    <reaction evidence="1">
        <text>4-demethylwyosine(37) in tRNA(Phe) + S-adenosyl-L-methionine = 4-demethyl-7-[(3S)-3-amino-3-carboxypropyl]wyosine(37) in tRNA(Phe) + S-methyl-5'-thioadenosine + H(+)</text>
        <dbReference type="Rhea" id="RHEA:36355"/>
        <dbReference type="Rhea" id="RHEA-COMP:10164"/>
        <dbReference type="Rhea" id="RHEA-COMP:10378"/>
        <dbReference type="ChEBI" id="CHEBI:15378"/>
        <dbReference type="ChEBI" id="CHEBI:17509"/>
        <dbReference type="ChEBI" id="CHEBI:59789"/>
        <dbReference type="ChEBI" id="CHEBI:64315"/>
        <dbReference type="ChEBI" id="CHEBI:73550"/>
        <dbReference type="EC" id="2.5.1.114"/>
    </reaction>
</comment>
<comment type="similarity">
    <text evidence="2">Belongs to the class I-like SAM-binding methyltransferase superfamily. TRM5/TYW2 family.</text>
</comment>
<dbReference type="PROSITE" id="PS51684">
    <property type="entry name" value="SAM_MT_TRM5_TYW2"/>
    <property type="match status" value="1"/>
</dbReference>
<dbReference type="RefSeq" id="XP_033461527.1">
    <property type="nucleotide sequence ID" value="XM_033602500.1"/>
</dbReference>
<evidence type="ECO:0000256" key="1">
    <source>
        <dbReference type="ARBA" id="ARBA00049400"/>
    </source>
</evidence>
<dbReference type="PANTHER" id="PTHR23245">
    <property type="entry name" value="TRNA METHYLTRANSFERASE"/>
    <property type="match status" value="1"/>
</dbReference>
<keyword evidence="2" id="KW-0949">S-adenosyl-L-methionine</keyword>
<dbReference type="GO" id="GO:0008175">
    <property type="term" value="F:tRNA methyltransferase activity"/>
    <property type="evidence" value="ECO:0007669"/>
    <property type="project" value="TreeGrafter"/>
</dbReference>
<keyword evidence="2" id="KW-0963">Cytoplasm</keyword>
<comment type="function">
    <text evidence="2">S-adenosyl-L-methionine-dependent transferase that acts as a component of the wybutosine biosynthesis pathway. Wybutosine is a hyper modified guanosine with a tricyclic base found at the 3'-position adjacent to the anticodon of eukaryotic phenylalanine tRNA. Catalyzes the transfer of the alpha-amino-alpha-carboxypropyl (acp) group from S-adenosyl-L-methionine to the C-7 position of 4-demethylwyosine (imG-14) to produce wybutosine-86.</text>
</comment>
<dbReference type="GO" id="GO:0005737">
    <property type="term" value="C:cytoplasm"/>
    <property type="evidence" value="ECO:0007669"/>
    <property type="project" value="UniProtKB-SubCell"/>
</dbReference>
<accession>A0A6J3M8W9</accession>
<dbReference type="Gene3D" id="3.40.50.150">
    <property type="entry name" value="Vaccinia Virus protein VP39"/>
    <property type="match status" value="1"/>
</dbReference>
<dbReference type="SUPFAM" id="SSF53335">
    <property type="entry name" value="S-adenosyl-L-methionine-dependent methyltransferases"/>
    <property type="match status" value="1"/>
</dbReference>
<proteinExistence type="inferred from homology"/>
<keyword evidence="2" id="KW-0808">Transferase</keyword>
<keyword evidence="4" id="KW-1185">Reference proteome</keyword>
<dbReference type="Proteomes" id="UP000504637">
    <property type="component" value="Unplaced"/>
</dbReference>
<comment type="subcellular location">
    <subcellularLocation>
        <location evidence="2">Cytoplasm</location>
    </subcellularLocation>
</comment>